<name>A0A1M4UG36_9FIRM</name>
<evidence type="ECO:0000313" key="4">
    <source>
        <dbReference type="Proteomes" id="UP000184404"/>
    </source>
</evidence>
<dbReference type="InterPro" id="IPR049886">
    <property type="entry name" value="CFI_box_CTERM_dom"/>
</dbReference>
<dbReference type="Pfam" id="PF08238">
    <property type="entry name" value="Sel1"/>
    <property type="match status" value="12"/>
</dbReference>
<dbReference type="SUPFAM" id="SSF81901">
    <property type="entry name" value="HCP-like"/>
    <property type="match status" value="3"/>
</dbReference>
<dbReference type="InterPro" id="IPR019734">
    <property type="entry name" value="TPR_rpt"/>
</dbReference>
<dbReference type="EMBL" id="FQUG01000003">
    <property type="protein sequence ID" value="SHE55624.1"/>
    <property type="molecule type" value="Genomic_DNA"/>
</dbReference>
<dbReference type="PANTHER" id="PTHR11102">
    <property type="entry name" value="SEL-1-LIKE PROTEIN"/>
    <property type="match status" value="1"/>
</dbReference>
<feature type="domain" description="Dynamin N-terminal" evidence="2">
    <location>
        <begin position="32"/>
        <end position="177"/>
    </location>
</feature>
<dbReference type="Gene3D" id="1.25.40.10">
    <property type="entry name" value="Tetratricopeptide repeat domain"/>
    <property type="match status" value="7"/>
</dbReference>
<sequence length="1106" mass="125546">MLRKEIAAISELDNIKRDIDEVIENINSPLLVMVMGEFSRGKSTFINALVGQSIAMVDAKPTTAVITKLSYGEKDKITVFMRDGSVKNYDTDSFARLTAQGNDKSNKLHKKIDYVERTLPIDMLKSMSIIDSPGLNSINDVHEAATKRFMDKADTVIWLFDANDPCKQTEIDALKRLNPRLAPLVLVNKIDVIDEDEGDTPEKVLAKIERDLSNNKLEYQKIIGISAKMAFKGKVNNNQKLITASNINEFYDAVDTIILPNREKFKRISMVDELARVFFSAGRILNGKREENNNRKNADYSAYIGTEESLACALDELENAADIVMTEIDSEQTARRKRLNPAEKTFYGALYWHGLLEKKDRKTAQKYTEEAAVRGDAVAQMNLAEMYQELGQEDRAEYWFQRLGKTRKVGENAESAYSKAEKYAKDGKYTEAVTWDCKAAEAGNADAMANRGYVYDYGVGVEKDKAEALKWYKEAIKAGCNDATVKKRIKDIEAAQASASGVQNTYRAESTNKNSSLSAEEMYRKAEQYYQRHSFAEAVKWYRKAAEVGNADAMASLGYAYDYGVGVEKDKAEALKRYKEAIKAGCNDATVKKRIKEIESAQSSASGFQNIYQAESTNKNSSLSAEEMYRKAEQYYQRHSFAEAVKWYRKAAEAGNADAMYHLGYAYEYGSGVKKDKIEAEKWYKKAAGAGSEFAKRRIKGIELEIYSKATEAGNADAMANRGYVYDYGVGVEKDKAEALKWYKEAIKAGCNDATVKKRIKEIESAQSSASGFQNIYQAESTNKNSSLSAEEMYRKAEQYYQMHSFAEAVKWYRRAAEAGNKYAMYDLGYAYEIGRGVKKDENEAVKWYKKSAGAGYRKAKQRIEVVEKKNRKISDVEKKNRIISDVEKMYQKGKYHYDLGKKHGIGNFTEARVCFEKAAEAGHIAAMYYLGDMYARGLEGFKNLEIASNWLSKAAASGYLGAQERLDEVKKEKEQRKQEIEKRKREQEIEKRPREQESGFCFITTAVCNSFQKTDDCYELTMFRCFRDGWLKAQPDGAKLIKEYYEVAPSIVKAIDGENRANEIYHSIWTEYLSPCLKMLEDGCNEECKAMYMRMVLVLKKKYIH</sequence>
<gene>
    <name evidence="3" type="ORF">SAMN02745190_00644</name>
</gene>
<dbReference type="STRING" id="1123243.SAMN02745190_00644"/>
<proteinExistence type="predicted"/>
<dbReference type="PANTHER" id="PTHR11102:SF160">
    <property type="entry name" value="ERAD-ASSOCIATED E3 UBIQUITIN-PROTEIN LIGASE COMPONENT HRD3"/>
    <property type="match status" value="1"/>
</dbReference>
<dbReference type="InterPro" id="IPR011990">
    <property type="entry name" value="TPR-like_helical_dom_sf"/>
</dbReference>
<dbReference type="InterPro" id="IPR045063">
    <property type="entry name" value="Dynamin_N"/>
</dbReference>
<dbReference type="SMART" id="SM00028">
    <property type="entry name" value="TPR"/>
    <property type="match status" value="5"/>
</dbReference>
<dbReference type="Proteomes" id="UP000184404">
    <property type="component" value="Unassembled WGS sequence"/>
</dbReference>
<dbReference type="InterPro" id="IPR027417">
    <property type="entry name" value="P-loop_NTPase"/>
</dbReference>
<feature type="region of interest" description="Disordered" evidence="1">
    <location>
        <begin position="969"/>
        <end position="992"/>
    </location>
</feature>
<accession>A0A1M4UG36</accession>
<keyword evidence="4" id="KW-1185">Reference proteome</keyword>
<dbReference type="InterPro" id="IPR050767">
    <property type="entry name" value="Sel1_AlgK"/>
</dbReference>
<evidence type="ECO:0000259" key="2">
    <source>
        <dbReference type="Pfam" id="PF00350"/>
    </source>
</evidence>
<protein>
    <submittedName>
        <fullName evidence="3">TPR repeat</fullName>
    </submittedName>
</protein>
<dbReference type="AlphaFoldDB" id="A0A1M4UG36"/>
<dbReference type="SUPFAM" id="SSF52540">
    <property type="entry name" value="P-loop containing nucleoside triphosphate hydrolases"/>
    <property type="match status" value="1"/>
</dbReference>
<reference evidence="3 4" key="1">
    <citation type="submission" date="2016-11" db="EMBL/GenBank/DDBJ databases">
        <authorList>
            <person name="Jaros S."/>
            <person name="Januszkiewicz K."/>
            <person name="Wedrychowicz H."/>
        </authorList>
    </citation>
    <scope>NUCLEOTIDE SEQUENCE [LARGE SCALE GENOMIC DNA]</scope>
    <source>
        <strain evidence="3 4">DSM 10502</strain>
    </source>
</reference>
<evidence type="ECO:0000256" key="1">
    <source>
        <dbReference type="SAM" id="MobiDB-lite"/>
    </source>
</evidence>
<dbReference type="InterPro" id="IPR006597">
    <property type="entry name" value="Sel1-like"/>
</dbReference>
<organism evidence="3 4">
    <name type="scientific">Schwartzia succinivorans DSM 10502</name>
    <dbReference type="NCBI Taxonomy" id="1123243"/>
    <lineage>
        <taxon>Bacteria</taxon>
        <taxon>Bacillati</taxon>
        <taxon>Bacillota</taxon>
        <taxon>Negativicutes</taxon>
        <taxon>Selenomonadales</taxon>
        <taxon>Selenomonadaceae</taxon>
        <taxon>Schwartzia</taxon>
    </lineage>
</organism>
<dbReference type="SMART" id="SM00671">
    <property type="entry name" value="SEL1"/>
    <property type="match status" value="13"/>
</dbReference>
<dbReference type="CDD" id="cd09912">
    <property type="entry name" value="DLP_2"/>
    <property type="match status" value="1"/>
</dbReference>
<dbReference type="NCBIfam" id="NF041770">
    <property type="entry name" value="CFI_box_CTERM"/>
    <property type="match status" value="1"/>
</dbReference>
<dbReference type="Pfam" id="PF00350">
    <property type="entry name" value="Dynamin_N"/>
    <property type="match status" value="1"/>
</dbReference>
<evidence type="ECO:0000313" key="3">
    <source>
        <dbReference type="EMBL" id="SHE55624.1"/>
    </source>
</evidence>
<dbReference type="Gene3D" id="3.40.50.300">
    <property type="entry name" value="P-loop containing nucleotide triphosphate hydrolases"/>
    <property type="match status" value="1"/>
</dbReference>